<organism evidence="4 5">
    <name type="scientific">Fluctibacter halophilus</name>
    <dbReference type="NCBI Taxonomy" id="226011"/>
    <lineage>
        <taxon>Bacteria</taxon>
        <taxon>Pseudomonadati</taxon>
        <taxon>Pseudomonadota</taxon>
        <taxon>Gammaproteobacteria</taxon>
        <taxon>Alteromonadales</taxon>
        <taxon>Alteromonadaceae</taxon>
        <taxon>Fluctibacter</taxon>
    </lineage>
</organism>
<keyword evidence="1" id="KW-0131">Cell cycle</keyword>
<dbReference type="EMBL" id="JAJEWP010000001">
    <property type="protein sequence ID" value="MCC2616098.1"/>
    <property type="molecule type" value="Genomic_DNA"/>
</dbReference>
<comment type="subcellular location">
    <subcellularLocation>
        <location evidence="1">Periplasm</location>
    </subcellularLocation>
</comment>
<comment type="caution">
    <text evidence="4">The sequence shown here is derived from an EMBL/GenBank/DDBJ whole genome shotgun (WGS) entry which is preliminary data.</text>
</comment>
<sequence precursor="true">MKTYRSFAFSLLMMSGAAVYAAPAPVTDLNGVSADERIATIERIIESREQAQHRIQQQLDMMQDEVNELRGTLEVHNYQLEQILERQRELYLEIDKRIEAIMTQPASAAVNVPATSSAPETQPVANDAQMVDSGVGAAEHPDETAAYDAAVNLILRDKKYNEAVPAFQQFLQQYPGSSYTPNAHYWLGQLLFNQQDWAGAGQQFGQLVDGYADSNKRPDAMFKLGVVAQKRNNLARAKQLFEQVIAEYPDSASRKLAEARLKSLAD</sequence>
<dbReference type="InterPro" id="IPR014162">
    <property type="entry name" value="CpoB_C"/>
</dbReference>
<evidence type="ECO:0000259" key="3">
    <source>
        <dbReference type="Pfam" id="PF16331"/>
    </source>
</evidence>
<name>A0ABS8G6R2_9ALTE</name>
<dbReference type="PROSITE" id="PS50005">
    <property type="entry name" value="TPR"/>
    <property type="match status" value="1"/>
</dbReference>
<dbReference type="Gene3D" id="1.25.40.10">
    <property type="entry name" value="Tetratricopeptide repeat domain"/>
    <property type="match status" value="1"/>
</dbReference>
<dbReference type="Gene3D" id="1.20.5.110">
    <property type="match status" value="1"/>
</dbReference>
<evidence type="ECO:0000256" key="1">
    <source>
        <dbReference type="HAMAP-Rule" id="MF_02066"/>
    </source>
</evidence>
<keyword evidence="1" id="KW-0732">Signal</keyword>
<dbReference type="Pfam" id="PF13174">
    <property type="entry name" value="TPR_6"/>
    <property type="match status" value="1"/>
</dbReference>
<proteinExistence type="inferred from homology"/>
<dbReference type="InterPro" id="IPR032519">
    <property type="entry name" value="YbgF_tri"/>
</dbReference>
<feature type="chain" id="PRO_5044899551" description="Cell division coordinator CpoB" evidence="1">
    <location>
        <begin position="22"/>
        <end position="266"/>
    </location>
</feature>
<dbReference type="Pfam" id="PF13432">
    <property type="entry name" value="TPR_16"/>
    <property type="match status" value="1"/>
</dbReference>
<dbReference type="HAMAP" id="MF_02066">
    <property type="entry name" value="CpoB"/>
    <property type="match status" value="1"/>
</dbReference>
<comment type="similarity">
    <text evidence="1">Belongs to the CpoB family.</text>
</comment>
<feature type="repeat" description="TPR" evidence="2">
    <location>
        <begin position="218"/>
        <end position="251"/>
    </location>
</feature>
<protein>
    <recommendedName>
        <fullName evidence="1">Cell division coordinator CpoB</fullName>
    </recommendedName>
</protein>
<dbReference type="Pfam" id="PF16331">
    <property type="entry name" value="TolA_bind_tri"/>
    <property type="match status" value="1"/>
</dbReference>
<keyword evidence="5" id="KW-1185">Reference proteome</keyword>
<keyword evidence="1" id="KW-0132">Cell division</keyword>
<keyword evidence="1" id="KW-0574">Periplasm</keyword>
<evidence type="ECO:0000313" key="4">
    <source>
        <dbReference type="EMBL" id="MCC2616098.1"/>
    </source>
</evidence>
<keyword evidence="2" id="KW-0802">TPR repeat</keyword>
<comment type="function">
    <text evidence="1">Mediates coordination of peptidoglycan synthesis and outer membrane constriction during cell division.</text>
</comment>
<dbReference type="SUPFAM" id="SSF48452">
    <property type="entry name" value="TPR-like"/>
    <property type="match status" value="1"/>
</dbReference>
<dbReference type="InterPro" id="IPR011990">
    <property type="entry name" value="TPR-like_helical_dom_sf"/>
</dbReference>
<accession>A0ABS8G6R2</accession>
<dbReference type="InterPro" id="IPR034706">
    <property type="entry name" value="CpoB"/>
</dbReference>
<reference evidence="4 5" key="1">
    <citation type="submission" date="2021-10" db="EMBL/GenBank/DDBJ databases">
        <title>Draft genome of Aestuariibacter halophilus JC2043.</title>
        <authorList>
            <person name="Emsley S.A."/>
            <person name="Pfannmuller K.M."/>
            <person name="Ushijima B."/>
            <person name="Saw J.H."/>
            <person name="Videau P."/>
        </authorList>
    </citation>
    <scope>NUCLEOTIDE SEQUENCE [LARGE SCALE GENOMIC DNA]</scope>
    <source>
        <strain evidence="4 5">JC2043</strain>
    </source>
</reference>
<dbReference type="InterPro" id="IPR019734">
    <property type="entry name" value="TPR_rpt"/>
</dbReference>
<feature type="signal peptide" evidence="1">
    <location>
        <begin position="1"/>
        <end position="21"/>
    </location>
</feature>
<gene>
    <name evidence="4" type="primary">ybgF</name>
    <name evidence="1" type="synonym">cpoB</name>
    <name evidence="4" type="ORF">LJ739_07595</name>
</gene>
<feature type="domain" description="YbgF trimerisation" evidence="3">
    <location>
        <begin position="34"/>
        <end position="107"/>
    </location>
</feature>
<dbReference type="NCBIfam" id="TIGR02795">
    <property type="entry name" value="tol_pal_ybgF"/>
    <property type="match status" value="1"/>
</dbReference>
<dbReference type="RefSeq" id="WP_229158762.1">
    <property type="nucleotide sequence ID" value="NZ_JAJEWP010000001.1"/>
</dbReference>
<evidence type="ECO:0000256" key="2">
    <source>
        <dbReference type="PROSITE-ProRule" id="PRU00339"/>
    </source>
</evidence>
<evidence type="ECO:0000313" key="5">
    <source>
        <dbReference type="Proteomes" id="UP001520878"/>
    </source>
</evidence>
<dbReference type="Proteomes" id="UP001520878">
    <property type="component" value="Unassembled WGS sequence"/>
</dbReference>